<protein>
    <submittedName>
        <fullName evidence="5">Glycosyltransferase family 4 protein</fullName>
    </submittedName>
</protein>
<dbReference type="PANTHER" id="PTHR12526:SF510">
    <property type="entry name" value="D-INOSITOL 3-PHOSPHATE GLYCOSYLTRANSFERASE"/>
    <property type="match status" value="1"/>
</dbReference>
<dbReference type="EMBL" id="CP059399">
    <property type="protein sequence ID" value="QLY27715.1"/>
    <property type="molecule type" value="Genomic_DNA"/>
</dbReference>
<evidence type="ECO:0000259" key="4">
    <source>
        <dbReference type="Pfam" id="PF13439"/>
    </source>
</evidence>
<reference evidence="5 6" key="1">
    <citation type="submission" date="2020-07" db="EMBL/GenBank/DDBJ databases">
        <authorList>
            <person name="Zhuang K."/>
            <person name="Ran Y."/>
        </authorList>
    </citation>
    <scope>NUCLEOTIDE SEQUENCE [LARGE SCALE GENOMIC DNA]</scope>
    <source>
        <strain evidence="5 6">WCH-YHL-001</strain>
    </source>
</reference>
<feature type="domain" description="Glycosyl transferase family 1" evidence="3">
    <location>
        <begin position="200"/>
        <end position="357"/>
    </location>
</feature>
<keyword evidence="2 5" id="KW-0808">Transferase</keyword>
<dbReference type="CDD" id="cd03801">
    <property type="entry name" value="GT4_PimA-like"/>
    <property type="match status" value="1"/>
</dbReference>
<dbReference type="AlphaFoldDB" id="A0A7D6VAS2"/>
<dbReference type="InterPro" id="IPR001296">
    <property type="entry name" value="Glyco_trans_1"/>
</dbReference>
<evidence type="ECO:0000256" key="2">
    <source>
        <dbReference type="ARBA" id="ARBA00022679"/>
    </source>
</evidence>
<accession>A0A7D6VAS2</accession>
<proteinExistence type="predicted"/>
<gene>
    <name evidence="5" type="ORF">H0264_19815</name>
</gene>
<evidence type="ECO:0000259" key="3">
    <source>
        <dbReference type="Pfam" id="PF00534"/>
    </source>
</evidence>
<dbReference type="KEGG" id="nhu:H0264_19815"/>
<dbReference type="PANTHER" id="PTHR12526">
    <property type="entry name" value="GLYCOSYLTRANSFERASE"/>
    <property type="match status" value="1"/>
</dbReference>
<dbReference type="SUPFAM" id="SSF53756">
    <property type="entry name" value="UDP-Glycosyltransferase/glycogen phosphorylase"/>
    <property type="match status" value="1"/>
</dbReference>
<sequence length="385" mass="42063">MGLNVVMIATYPLEPGRIVGGIESVTATLVPALAARAEIDRITVLRFHTGETTVHTRREGPKVEVRYLRGQDRLAVATRSFLDVRQARKIIRELRPDVVHAQEIGSRGDIATQVFPRAVVTVHGLVHLETKLQARCRLKERVRYHLVEAMVRRVLRKAEVVISISGYDAKAVAGMVRGTHVNIANPTAAEFFALAPSGPTEQRLLFAGVLTERKNLEGLLHAFSLAVQQVPKARLIVAGPQPNAGYARAIRARATELGLDEHVEFVGLVDNDRLREEIALARAVVMFSHEETSPTILAQAMAAGKPVLSSRVGGIPEMITDGENGYLVEPQDAGALAQRMVTVLENPELAAELGARGHAMAREKFEPDAVARQTVETYLQVAAKY</sequence>
<dbReference type="RefSeq" id="WP_181578923.1">
    <property type="nucleotide sequence ID" value="NZ_CP059399.1"/>
</dbReference>
<organism evidence="5 6">
    <name type="scientific">Nocardia huaxiensis</name>
    <dbReference type="NCBI Taxonomy" id="2755382"/>
    <lineage>
        <taxon>Bacteria</taxon>
        <taxon>Bacillati</taxon>
        <taxon>Actinomycetota</taxon>
        <taxon>Actinomycetes</taxon>
        <taxon>Mycobacteriales</taxon>
        <taxon>Nocardiaceae</taxon>
        <taxon>Nocardia</taxon>
    </lineage>
</organism>
<keyword evidence="1" id="KW-0328">Glycosyltransferase</keyword>
<dbReference type="GO" id="GO:0016757">
    <property type="term" value="F:glycosyltransferase activity"/>
    <property type="evidence" value="ECO:0007669"/>
    <property type="project" value="UniProtKB-KW"/>
</dbReference>
<dbReference type="Pfam" id="PF13439">
    <property type="entry name" value="Glyco_transf_4"/>
    <property type="match status" value="1"/>
</dbReference>
<dbReference type="Proteomes" id="UP000515512">
    <property type="component" value="Chromosome"/>
</dbReference>
<name>A0A7D6VAS2_9NOCA</name>
<dbReference type="Pfam" id="PF00534">
    <property type="entry name" value="Glycos_transf_1"/>
    <property type="match status" value="1"/>
</dbReference>
<evidence type="ECO:0000313" key="5">
    <source>
        <dbReference type="EMBL" id="QLY27715.1"/>
    </source>
</evidence>
<evidence type="ECO:0000313" key="6">
    <source>
        <dbReference type="Proteomes" id="UP000515512"/>
    </source>
</evidence>
<keyword evidence="6" id="KW-1185">Reference proteome</keyword>
<evidence type="ECO:0000256" key="1">
    <source>
        <dbReference type="ARBA" id="ARBA00022676"/>
    </source>
</evidence>
<feature type="domain" description="Glycosyltransferase subfamily 4-like N-terminal" evidence="4">
    <location>
        <begin position="19"/>
        <end position="173"/>
    </location>
</feature>
<dbReference type="Gene3D" id="3.40.50.2000">
    <property type="entry name" value="Glycogen Phosphorylase B"/>
    <property type="match status" value="2"/>
</dbReference>
<dbReference type="InterPro" id="IPR028098">
    <property type="entry name" value="Glyco_trans_4-like_N"/>
</dbReference>